<dbReference type="Proteomes" id="UP000887222">
    <property type="component" value="Unassembled WGS sequence"/>
</dbReference>
<feature type="transmembrane region" description="Helical" evidence="1">
    <location>
        <begin position="12"/>
        <end position="33"/>
    </location>
</feature>
<keyword evidence="1" id="KW-0472">Membrane</keyword>
<dbReference type="RefSeq" id="WP_220808340.1">
    <property type="nucleotide sequence ID" value="NZ_BPMK01000009.1"/>
</dbReference>
<protein>
    <submittedName>
        <fullName evidence="3">Tricarboxylic transport membrane protein</fullName>
    </submittedName>
</protein>
<name>A0ABQ4Q4P8_9BURK</name>
<dbReference type="InterPro" id="IPR009936">
    <property type="entry name" value="DUF1468"/>
</dbReference>
<keyword evidence="1" id="KW-1133">Transmembrane helix</keyword>
<feature type="transmembrane region" description="Helical" evidence="1">
    <location>
        <begin position="130"/>
        <end position="150"/>
    </location>
</feature>
<keyword evidence="4" id="KW-1185">Reference proteome</keyword>
<feature type="domain" description="DUF1468" evidence="2">
    <location>
        <begin position="13"/>
        <end position="153"/>
    </location>
</feature>
<reference evidence="3 4" key="1">
    <citation type="journal article" date="2022" name="Int. J. Syst. Evol. Microbiol.">
        <title>Noviherbaspirillum aridicola sp. nov., isolated from an arid soil in Pakistan.</title>
        <authorList>
            <person name="Khan I.U."/>
            <person name="Saqib M."/>
            <person name="Amin A."/>
            <person name="Hussain F."/>
            <person name="Li L."/>
            <person name="Liu Y.H."/>
            <person name="Fang B.Z."/>
            <person name="Ahmed I."/>
            <person name="Li W.J."/>
        </authorList>
    </citation>
    <scope>NUCLEOTIDE SEQUENCE [LARGE SCALE GENOMIC DNA]</scope>
    <source>
        <strain evidence="3 4">NCCP-691</strain>
    </source>
</reference>
<evidence type="ECO:0000256" key="1">
    <source>
        <dbReference type="SAM" id="Phobius"/>
    </source>
</evidence>
<proteinExistence type="predicted"/>
<evidence type="ECO:0000313" key="3">
    <source>
        <dbReference type="EMBL" id="GIZ52171.1"/>
    </source>
</evidence>
<gene>
    <name evidence="3" type="ORF">NCCP691_21850</name>
</gene>
<comment type="caution">
    <text evidence="3">The sequence shown here is derived from an EMBL/GenBank/DDBJ whole genome shotgun (WGS) entry which is preliminary data.</text>
</comment>
<organism evidence="3 4">
    <name type="scientific">Noviherbaspirillum aridicola</name>
    <dbReference type="NCBI Taxonomy" id="2849687"/>
    <lineage>
        <taxon>Bacteria</taxon>
        <taxon>Pseudomonadati</taxon>
        <taxon>Pseudomonadota</taxon>
        <taxon>Betaproteobacteria</taxon>
        <taxon>Burkholderiales</taxon>
        <taxon>Oxalobacteraceae</taxon>
        <taxon>Noviherbaspirillum</taxon>
    </lineage>
</organism>
<feature type="transmembrane region" description="Helical" evidence="1">
    <location>
        <begin position="45"/>
        <end position="65"/>
    </location>
</feature>
<accession>A0ABQ4Q4P8</accession>
<dbReference type="EMBL" id="BPMK01000009">
    <property type="protein sequence ID" value="GIZ52171.1"/>
    <property type="molecule type" value="Genomic_DNA"/>
</dbReference>
<feature type="transmembrane region" description="Helical" evidence="1">
    <location>
        <begin position="85"/>
        <end position="118"/>
    </location>
</feature>
<sequence>MAAHRRLHIGELLVSLGLAALGIFIVAGAGEIGGTGGYEQLGPRAFPYLVGTGLLIIGAVLAWQAVAGGWRSVPLDEAHEAPDWLAFLILGAAILLHMAAIAWAGFVLASTFLFALIARAFGSRRVLRDILCGQVLSLLAYLLFTRGLGLNLPAGLLGGF</sequence>
<evidence type="ECO:0000313" key="4">
    <source>
        <dbReference type="Proteomes" id="UP000887222"/>
    </source>
</evidence>
<keyword evidence="1" id="KW-0812">Transmembrane</keyword>
<evidence type="ECO:0000259" key="2">
    <source>
        <dbReference type="Pfam" id="PF07331"/>
    </source>
</evidence>
<dbReference type="Pfam" id="PF07331">
    <property type="entry name" value="TctB"/>
    <property type="match status" value="1"/>
</dbReference>